<dbReference type="PANTHER" id="PTHR46401">
    <property type="entry name" value="GLYCOSYLTRANSFERASE WBBK-RELATED"/>
    <property type="match status" value="1"/>
</dbReference>
<proteinExistence type="predicted"/>
<evidence type="ECO:0000256" key="1">
    <source>
        <dbReference type="ARBA" id="ARBA00022679"/>
    </source>
</evidence>
<dbReference type="InterPro" id="IPR001296">
    <property type="entry name" value="Glyco_trans_1"/>
</dbReference>
<evidence type="ECO:0000313" key="4">
    <source>
        <dbReference type="Proteomes" id="UP001501476"/>
    </source>
</evidence>
<dbReference type="PANTHER" id="PTHR46401:SF2">
    <property type="entry name" value="GLYCOSYLTRANSFERASE WBBK-RELATED"/>
    <property type="match status" value="1"/>
</dbReference>
<dbReference type="Pfam" id="PF00534">
    <property type="entry name" value="Glycos_transf_1"/>
    <property type="match status" value="1"/>
</dbReference>
<dbReference type="Proteomes" id="UP001501476">
    <property type="component" value="Unassembled WGS sequence"/>
</dbReference>
<dbReference type="Gene3D" id="3.40.50.2000">
    <property type="entry name" value="Glycogen Phosphorylase B"/>
    <property type="match status" value="1"/>
</dbReference>
<dbReference type="EMBL" id="BAAADG010000005">
    <property type="protein sequence ID" value="GAA0224936.1"/>
    <property type="molecule type" value="Genomic_DNA"/>
</dbReference>
<protein>
    <recommendedName>
        <fullName evidence="2">Glycosyl transferase family 1 domain-containing protein</fullName>
    </recommendedName>
</protein>
<sequence length="353" mass="40281">MKKIYYLIPDIKVRRKWSFIAALKSIFKGQLFQYTSSCFTKKEKPVGGIKVIYQHCQMLNELGYDAYPLMMGDYSGNFFDYNNEIKTFVNEKENIKKGDVVVATEFEPYEGLVFRDALKVIFVQNWWGVIKRLKPEDRHLDYIQLGYDHVFTCSQYCSEYVSEKMNIPAATITNGIDLDVFCESNIQRIPNRVLAMSRKNPADLEQLKKLLSTADIELHVVDGLSQSELVLEYQSAEIFVTLGYPEGFSLPPLEAMACGCVVIGFTGGGANEFMINEHTALVSKDGDCESVYKNIIRIQKDYGLKERLRRNGLEMASNYDLKNTKKQLSEYYEMIIGKPATLTPVATEISNEP</sequence>
<gene>
    <name evidence="3" type="ORF">GCM10008964_15670</name>
</gene>
<accession>A0ABP3D6U0</accession>
<reference evidence="4" key="1">
    <citation type="journal article" date="2019" name="Int. J. Syst. Evol. Microbiol.">
        <title>The Global Catalogue of Microorganisms (GCM) 10K type strain sequencing project: providing services to taxonomists for standard genome sequencing and annotation.</title>
        <authorList>
            <consortium name="The Broad Institute Genomics Platform"/>
            <consortium name="The Broad Institute Genome Sequencing Center for Infectious Disease"/>
            <person name="Wu L."/>
            <person name="Ma J."/>
        </authorList>
    </citation>
    <scope>NUCLEOTIDE SEQUENCE [LARGE SCALE GENOMIC DNA]</scope>
    <source>
        <strain evidence="4">JCM 6886</strain>
    </source>
</reference>
<keyword evidence="1" id="KW-0808">Transferase</keyword>
<evidence type="ECO:0000313" key="3">
    <source>
        <dbReference type="EMBL" id="GAA0224936.1"/>
    </source>
</evidence>
<dbReference type="CDD" id="cd03801">
    <property type="entry name" value="GT4_PimA-like"/>
    <property type="match status" value="1"/>
</dbReference>
<name>A0ABP3D6U0_9GAMM</name>
<organism evidence="3 4">
    <name type="scientific">Methylophaga marina</name>
    <dbReference type="NCBI Taxonomy" id="45495"/>
    <lineage>
        <taxon>Bacteria</taxon>
        <taxon>Pseudomonadati</taxon>
        <taxon>Pseudomonadota</taxon>
        <taxon>Gammaproteobacteria</taxon>
        <taxon>Thiotrichales</taxon>
        <taxon>Piscirickettsiaceae</taxon>
        <taxon>Methylophaga</taxon>
    </lineage>
</organism>
<dbReference type="SUPFAM" id="SSF53756">
    <property type="entry name" value="UDP-Glycosyltransferase/glycogen phosphorylase"/>
    <property type="match status" value="1"/>
</dbReference>
<feature type="domain" description="Glycosyl transferase family 1" evidence="2">
    <location>
        <begin position="202"/>
        <end position="313"/>
    </location>
</feature>
<keyword evidence="4" id="KW-1185">Reference proteome</keyword>
<comment type="caution">
    <text evidence="3">The sequence shown here is derived from an EMBL/GenBank/DDBJ whole genome shotgun (WGS) entry which is preliminary data.</text>
</comment>
<dbReference type="RefSeq" id="WP_286304025.1">
    <property type="nucleotide sequence ID" value="NZ_AP027741.1"/>
</dbReference>
<evidence type="ECO:0000259" key="2">
    <source>
        <dbReference type="Pfam" id="PF00534"/>
    </source>
</evidence>